<comment type="caution">
    <text evidence="1">The sequence shown here is derived from an EMBL/GenBank/DDBJ whole genome shotgun (WGS) entry which is preliminary data.</text>
</comment>
<dbReference type="EMBL" id="NNRN01000053">
    <property type="protein sequence ID" value="OYR26915.1"/>
    <property type="molecule type" value="Genomic_DNA"/>
</dbReference>
<dbReference type="AlphaFoldDB" id="A0A256GIE2"/>
<name>A0A256GIE2_9HYPH</name>
<evidence type="ECO:0000313" key="2">
    <source>
        <dbReference type="Proteomes" id="UP000216363"/>
    </source>
</evidence>
<accession>A0A256GIE2</accession>
<organism evidence="1 2">
    <name type="scientific">Brucella lupini</name>
    <dbReference type="NCBI Taxonomy" id="255457"/>
    <lineage>
        <taxon>Bacteria</taxon>
        <taxon>Pseudomonadati</taxon>
        <taxon>Pseudomonadota</taxon>
        <taxon>Alphaproteobacteria</taxon>
        <taxon>Hyphomicrobiales</taxon>
        <taxon>Brucellaceae</taxon>
        <taxon>Brucella/Ochrobactrum group</taxon>
        <taxon>Brucella</taxon>
    </lineage>
</organism>
<proteinExistence type="predicted"/>
<evidence type="ECO:0000313" key="1">
    <source>
        <dbReference type="EMBL" id="OYR26915.1"/>
    </source>
</evidence>
<sequence>MGANGFAAPEQVTTVPLAEHAACAEDAAHKLATAVVINSMDL</sequence>
<reference evidence="1 2" key="1">
    <citation type="submission" date="2017-07" db="EMBL/GenBank/DDBJ databases">
        <title>Draft genome of Ochrobactrum lupini type strain LUP21.</title>
        <authorList>
            <person name="Krzyzanowska D.M."/>
            <person name="Jafra S."/>
        </authorList>
    </citation>
    <scope>NUCLEOTIDE SEQUENCE [LARGE SCALE GENOMIC DNA]</scope>
    <source>
        <strain evidence="1 2">LUP21</strain>
    </source>
</reference>
<gene>
    <name evidence="1" type="ORF">CES86_3268</name>
</gene>
<dbReference type="Proteomes" id="UP000216363">
    <property type="component" value="Unassembled WGS sequence"/>
</dbReference>
<protein>
    <submittedName>
        <fullName evidence="1">Uncharacterized protein</fullName>
    </submittedName>
</protein>